<dbReference type="AlphaFoldDB" id="A0ABD0M8I8"/>
<organism evidence="1 2">
    <name type="scientific">Batillaria attramentaria</name>
    <dbReference type="NCBI Taxonomy" id="370345"/>
    <lineage>
        <taxon>Eukaryota</taxon>
        <taxon>Metazoa</taxon>
        <taxon>Spiralia</taxon>
        <taxon>Lophotrochozoa</taxon>
        <taxon>Mollusca</taxon>
        <taxon>Gastropoda</taxon>
        <taxon>Caenogastropoda</taxon>
        <taxon>Sorbeoconcha</taxon>
        <taxon>Cerithioidea</taxon>
        <taxon>Batillariidae</taxon>
        <taxon>Batillaria</taxon>
    </lineage>
</organism>
<protein>
    <submittedName>
        <fullName evidence="1">Uncharacterized protein</fullName>
    </submittedName>
</protein>
<evidence type="ECO:0000313" key="2">
    <source>
        <dbReference type="Proteomes" id="UP001519460"/>
    </source>
</evidence>
<comment type="caution">
    <text evidence="1">The sequence shown here is derived from an EMBL/GenBank/DDBJ whole genome shotgun (WGS) entry which is preliminary data.</text>
</comment>
<evidence type="ECO:0000313" key="1">
    <source>
        <dbReference type="EMBL" id="KAK7507558.1"/>
    </source>
</evidence>
<dbReference type="EMBL" id="JACVVK020000004">
    <property type="protein sequence ID" value="KAK7507558.1"/>
    <property type="molecule type" value="Genomic_DNA"/>
</dbReference>
<accession>A0ABD0M8I8</accession>
<proteinExistence type="predicted"/>
<gene>
    <name evidence="1" type="ORF">BaRGS_00001493</name>
</gene>
<name>A0ABD0M8I8_9CAEN</name>
<sequence>MSVRVHSVSVTLTFGRGHSKRQDLVTDYHMAIRTDVLYFCGAWGKNNHLTIKFVTDKITERRQGCYLVVGMCLKNQFSKLSLRPVTYRLSDQ</sequence>
<keyword evidence="2" id="KW-1185">Reference proteome</keyword>
<reference evidence="1 2" key="1">
    <citation type="journal article" date="2023" name="Sci. Data">
        <title>Genome assembly of the Korean intertidal mud-creeper Batillaria attramentaria.</title>
        <authorList>
            <person name="Patra A.K."/>
            <person name="Ho P.T."/>
            <person name="Jun S."/>
            <person name="Lee S.J."/>
            <person name="Kim Y."/>
            <person name="Won Y.J."/>
        </authorList>
    </citation>
    <scope>NUCLEOTIDE SEQUENCE [LARGE SCALE GENOMIC DNA]</scope>
    <source>
        <strain evidence="1">Wonlab-2016</strain>
    </source>
</reference>
<dbReference type="Proteomes" id="UP001519460">
    <property type="component" value="Unassembled WGS sequence"/>
</dbReference>